<dbReference type="InterPro" id="IPR013785">
    <property type="entry name" value="Aldolase_TIM"/>
</dbReference>
<dbReference type="GO" id="GO:0003849">
    <property type="term" value="F:3-deoxy-7-phosphoheptulonate synthase activity"/>
    <property type="evidence" value="ECO:0007669"/>
    <property type="project" value="UniProtKB-EC"/>
</dbReference>
<gene>
    <name evidence="4" type="ORF">MNB_SM-5-1545</name>
</gene>
<evidence type="ECO:0000256" key="2">
    <source>
        <dbReference type="ARBA" id="ARBA00012694"/>
    </source>
</evidence>
<organism evidence="4">
    <name type="scientific">hydrothermal vent metagenome</name>
    <dbReference type="NCBI Taxonomy" id="652676"/>
    <lineage>
        <taxon>unclassified sequences</taxon>
        <taxon>metagenomes</taxon>
        <taxon>ecological metagenomes</taxon>
    </lineage>
</organism>
<accession>A0A1W1BVC5</accession>
<dbReference type="Gene3D" id="3.20.20.70">
    <property type="entry name" value="Aldolase class I"/>
    <property type="match status" value="1"/>
</dbReference>
<evidence type="ECO:0000256" key="1">
    <source>
        <dbReference type="ARBA" id="ARBA00008911"/>
    </source>
</evidence>
<evidence type="ECO:0000256" key="3">
    <source>
        <dbReference type="ARBA" id="ARBA00022679"/>
    </source>
</evidence>
<dbReference type="EC" id="2.5.1.54" evidence="2"/>
<keyword evidence="3 4" id="KW-0808">Transferase</keyword>
<dbReference type="PANTHER" id="PTHR21337">
    <property type="entry name" value="PHOSPHO-2-DEHYDRO-3-DEOXYHEPTONATE ALDOLASE 1, 2"/>
    <property type="match status" value="1"/>
</dbReference>
<dbReference type="AlphaFoldDB" id="A0A1W1BVC5"/>
<dbReference type="Pfam" id="PF01474">
    <property type="entry name" value="DAHP_synth_2"/>
    <property type="match status" value="1"/>
</dbReference>
<protein>
    <recommendedName>
        <fullName evidence="2">3-deoxy-7-phosphoheptulonate synthase</fullName>
        <ecNumber evidence="2">2.5.1.54</ecNumber>
    </recommendedName>
</protein>
<comment type="similarity">
    <text evidence="1">Belongs to the class-II DAHP synthase family.</text>
</comment>
<dbReference type="NCBIfam" id="TIGR01358">
    <property type="entry name" value="DAHP_synth_II"/>
    <property type="match status" value="1"/>
</dbReference>
<dbReference type="GO" id="GO:0009073">
    <property type="term" value="P:aromatic amino acid family biosynthetic process"/>
    <property type="evidence" value="ECO:0007669"/>
    <property type="project" value="InterPro"/>
</dbReference>
<dbReference type="EMBL" id="FPHH01000045">
    <property type="protein sequence ID" value="SFV57417.1"/>
    <property type="molecule type" value="Genomic_DNA"/>
</dbReference>
<evidence type="ECO:0000313" key="4">
    <source>
        <dbReference type="EMBL" id="SFV57417.1"/>
    </source>
</evidence>
<dbReference type="SUPFAM" id="SSF51569">
    <property type="entry name" value="Aldolase"/>
    <property type="match status" value="1"/>
</dbReference>
<sequence>MSNWSPTSWREKPILQQPTYPNQAKLESVLSELRNYPPLVFAGEARSLKEQLANVAQGKAFLLQGGDCAESFSEFHADNIRDTFKALMQMAVVMTYAGGLPVVKVGRLGGQFAKPRSSDTETVDGVTLDSYRGDIINGIDFNEKARVPDPERMIRAYNQATATQNLLRAFASGGLADLHKVSKWNLDFAYKSEIGEKYEAIAEDIEKSLQFMEACGITSRTYRTLRETDFFTSHEALLLPYEEAFTRKDSITGDWYNVAAHMVWIGDRTRQLDGAHVEYMRGIKNPIGIKAGPSMDPEDLVRLAQAVNPDNEAGRLNIIVRMGANKVAENMPQLIRAIEREGLNVVWSCDPMHGNTIKSSNGYKTRPVDDVLTEMKQFFQVHRAEGTFGGGVHLEMTGKNVTECIGGSFRVSEEDLSSRYHTHCDPRLNADQSLELAFLIADSLKDAHK</sequence>
<reference evidence="4" key="1">
    <citation type="submission" date="2016-10" db="EMBL/GenBank/DDBJ databases">
        <authorList>
            <person name="de Groot N.N."/>
        </authorList>
    </citation>
    <scope>NUCLEOTIDE SEQUENCE</scope>
</reference>
<dbReference type="InterPro" id="IPR002480">
    <property type="entry name" value="DAHP_synth_2"/>
</dbReference>
<proteinExistence type="inferred from homology"/>
<dbReference type="PANTHER" id="PTHR21337:SF0">
    <property type="entry name" value="PHOSPHO-2-DEHYDRO-3-DEOXYHEPTONATE ALDOLASE"/>
    <property type="match status" value="1"/>
</dbReference>
<name>A0A1W1BVC5_9ZZZZ</name>